<dbReference type="HOGENOM" id="CLU_3334896_0_0_6"/>
<accession>G7THT2</accession>
<name>G7THT2_XANOB</name>
<dbReference type="KEGG" id="xor:XOC_3979"/>
<gene>
    <name evidence="1" type="ORF">XOC_3979</name>
</gene>
<organism evidence="1 2">
    <name type="scientific">Xanthomonas oryzae pv. oryzicola (strain BLS256)</name>
    <dbReference type="NCBI Taxonomy" id="383407"/>
    <lineage>
        <taxon>Bacteria</taxon>
        <taxon>Pseudomonadati</taxon>
        <taxon>Pseudomonadota</taxon>
        <taxon>Gammaproteobacteria</taxon>
        <taxon>Lysobacterales</taxon>
        <taxon>Lysobacteraceae</taxon>
        <taxon>Xanthomonas</taxon>
    </lineage>
</organism>
<reference evidence="1 2" key="1">
    <citation type="journal article" date="2011" name="J. Bacteriol.">
        <title>Two new complete genome sequences offer insight into host and tissue specificity of plant pathogenic Xanthomonas spp.</title>
        <authorList>
            <person name="Bogdanove A.J."/>
            <person name="Koebnik R."/>
            <person name="Lu H."/>
            <person name="Furutani A."/>
            <person name="Angiuoli S.V."/>
            <person name="Patil P.B."/>
            <person name="Van Sluys M.A."/>
            <person name="Ryan R.P."/>
            <person name="Meyer D.F."/>
            <person name="Han S.W."/>
            <person name="Aparna G."/>
            <person name="Rajaram M."/>
            <person name="Delcher A.L."/>
            <person name="Phillippy A.M."/>
            <person name="Puiu D."/>
            <person name="Schatz M.C."/>
            <person name="Shumway M."/>
            <person name="Sommer D.D."/>
            <person name="Trapnell C."/>
            <person name="Benahmed F."/>
            <person name="Dimitrov G."/>
            <person name="Madupu R."/>
            <person name="Radune D."/>
            <person name="Sullivan S."/>
            <person name="Jha G."/>
            <person name="Ishihara H."/>
            <person name="Lee S.W."/>
            <person name="Pandey A."/>
            <person name="Sharma V."/>
            <person name="Sriariyanun M."/>
            <person name="Szurek B."/>
            <person name="Vera-Cruz C.M."/>
            <person name="Dorman K.S."/>
            <person name="Ronald P.C."/>
            <person name="Verdier V."/>
            <person name="Dow J.M."/>
            <person name="Sonti R.V."/>
            <person name="Tsuge S."/>
            <person name="Brendel V.P."/>
            <person name="Rabinowicz P.D."/>
            <person name="Leach J.E."/>
            <person name="White F.F."/>
            <person name="Salzberg S.L."/>
        </authorList>
    </citation>
    <scope>NUCLEOTIDE SEQUENCE [LARGE SCALE GENOMIC DNA]</scope>
    <source>
        <strain evidence="1 2">BLS256</strain>
    </source>
</reference>
<dbReference type="Proteomes" id="UP000008851">
    <property type="component" value="Chromosome"/>
</dbReference>
<dbReference type="AlphaFoldDB" id="G7THT2"/>
<sequence length="38" mass="4057">MEGSDASRWGQVGCAIARKTRRSVLVLLSVHAPHQPAA</sequence>
<protein>
    <submittedName>
        <fullName evidence="1">Uncharacterized protein</fullName>
    </submittedName>
</protein>
<proteinExistence type="predicted"/>
<dbReference type="EMBL" id="CP003057">
    <property type="protein sequence ID" value="AEQ98067.1"/>
    <property type="molecule type" value="Genomic_DNA"/>
</dbReference>
<evidence type="ECO:0000313" key="1">
    <source>
        <dbReference type="EMBL" id="AEQ98067.1"/>
    </source>
</evidence>
<evidence type="ECO:0000313" key="2">
    <source>
        <dbReference type="Proteomes" id="UP000008851"/>
    </source>
</evidence>